<feature type="region of interest" description="Disordered" evidence="3">
    <location>
        <begin position="275"/>
        <end position="307"/>
    </location>
</feature>
<evidence type="ECO:0000313" key="5">
    <source>
        <dbReference type="Proteomes" id="UP000030645"/>
    </source>
</evidence>
<organism evidence="4 5">
    <name type="scientific">Morus notabilis</name>
    <dbReference type="NCBI Taxonomy" id="981085"/>
    <lineage>
        <taxon>Eukaryota</taxon>
        <taxon>Viridiplantae</taxon>
        <taxon>Streptophyta</taxon>
        <taxon>Embryophyta</taxon>
        <taxon>Tracheophyta</taxon>
        <taxon>Spermatophyta</taxon>
        <taxon>Magnoliopsida</taxon>
        <taxon>eudicotyledons</taxon>
        <taxon>Gunneridae</taxon>
        <taxon>Pentapetalae</taxon>
        <taxon>rosids</taxon>
        <taxon>fabids</taxon>
        <taxon>Rosales</taxon>
        <taxon>Moraceae</taxon>
        <taxon>Moreae</taxon>
        <taxon>Morus</taxon>
    </lineage>
</organism>
<comment type="similarity">
    <text evidence="2">Belongs to the LAZY family.</text>
</comment>
<dbReference type="Proteomes" id="UP000030645">
    <property type="component" value="Unassembled WGS sequence"/>
</dbReference>
<dbReference type="eggNOG" id="ENOG502QSTE">
    <property type="taxonomic scope" value="Eukaryota"/>
</dbReference>
<dbReference type="STRING" id="981085.W9SDB2"/>
<dbReference type="EMBL" id="KE618874">
    <property type="protein sequence ID" value="EXC35622.1"/>
    <property type="molecule type" value="Genomic_DNA"/>
</dbReference>
<reference evidence="5" key="1">
    <citation type="submission" date="2013-01" db="EMBL/GenBank/DDBJ databases">
        <title>Draft Genome Sequence of a Mulberry Tree, Morus notabilis C.K. Schneid.</title>
        <authorList>
            <person name="He N."/>
            <person name="Zhao S."/>
        </authorList>
    </citation>
    <scope>NUCLEOTIDE SEQUENCE</scope>
</reference>
<feature type="compositionally biased region" description="Basic and acidic residues" evidence="3">
    <location>
        <begin position="131"/>
        <end position="142"/>
    </location>
</feature>
<feature type="region of interest" description="Disordered" evidence="3">
    <location>
        <begin position="122"/>
        <end position="142"/>
    </location>
</feature>
<gene>
    <name evidence="4" type="ORF">L484_000781</name>
</gene>
<protein>
    <submittedName>
        <fullName evidence="4">Uncharacterized protein</fullName>
    </submittedName>
</protein>
<accession>W9SDB2</accession>
<feature type="region of interest" description="Disordered" evidence="3">
    <location>
        <begin position="73"/>
        <end position="93"/>
    </location>
</feature>
<dbReference type="PANTHER" id="PTHR34045:SF11">
    <property type="entry name" value="PH DOMAIN-CONTAINING PROTEIN"/>
    <property type="match status" value="1"/>
</dbReference>
<dbReference type="GO" id="GO:0040008">
    <property type="term" value="P:regulation of growth"/>
    <property type="evidence" value="ECO:0007669"/>
    <property type="project" value="InterPro"/>
</dbReference>
<dbReference type="GO" id="GO:0009630">
    <property type="term" value="P:gravitropism"/>
    <property type="evidence" value="ECO:0007669"/>
    <property type="project" value="InterPro"/>
</dbReference>
<name>W9SDB2_9ROSA</name>
<proteinExistence type="inferred from homology"/>
<evidence type="ECO:0000256" key="2">
    <source>
        <dbReference type="ARBA" id="ARBA00024198"/>
    </source>
</evidence>
<dbReference type="InterPro" id="IPR044683">
    <property type="entry name" value="LAZY"/>
</dbReference>
<evidence type="ECO:0000313" key="4">
    <source>
        <dbReference type="EMBL" id="EXC35622.1"/>
    </source>
</evidence>
<dbReference type="PANTHER" id="PTHR34045">
    <property type="entry name" value="OS03G0406300 PROTEIN"/>
    <property type="match status" value="1"/>
</dbReference>
<keyword evidence="1" id="KW-0341">Growth regulation</keyword>
<dbReference type="AlphaFoldDB" id="W9SDB2"/>
<sequence>MLVGHSPVNSDRNGMTNTWRNPPTFLKRFCRLTSSGKLSFLLHWLGRPYGHVNGQLHVNAWLIFGWMQSKLKNGRHDESSQKPNSKPVNQPGKEEVNEWLYGLLKIGTFGKNDLKEELQEVNLQGNSQSPSEDHDQDRVSDEVGNLRDELNSLLHKQDDQESASATELEQVLLHRQSSLETERFAGNDTQCCNESSNKSGSLRRRTSLVLSRGKQVSMDNAKNAIGKKSFSFLLKKVFVCGSGFPFGPSPKAPIPESIMEMILRAMLHKKIYPQSSSPSLSAKKYLENGHIPKSKEDDITEKADKGSKWVKTDSECKNI</sequence>
<feature type="compositionally biased region" description="Basic and acidic residues" evidence="3">
    <location>
        <begin position="293"/>
        <end position="307"/>
    </location>
</feature>
<evidence type="ECO:0000256" key="3">
    <source>
        <dbReference type="SAM" id="MobiDB-lite"/>
    </source>
</evidence>
<evidence type="ECO:0000256" key="1">
    <source>
        <dbReference type="ARBA" id="ARBA00022604"/>
    </source>
</evidence>
<keyword evidence="5" id="KW-1185">Reference proteome</keyword>